<gene>
    <name evidence="5" type="ORF">KCTCHS21_22960</name>
</gene>
<sequence>MSLNGAEVIVAGHICLDIIPHIPDRKAGMDALLVPGKLVDIGQAIVSTGGAVSNTGIALHRLGNNAKLMGKVGNDLFGKAIIEVLEGYSKALAEGMIIADGEASSYSIVISPPGVDRIFLHCTGTNDTYSVQDIPFEQLDGAKLFHFGYPPLMRCMYENEGKGLADLLRQAKERGVTVSLDLAKPDPESPAGQADWTTILAGALPYVDVFLPSFEEILYMLYPDIYDSFVEKTGSNDLLHLADGPILSKISDDLLAMGAAVVGLKLGEHGLYVRTTSNPARLATMGRCAPDKANLERWLDRELLSTCYKVKVAGTTGAGDCTIAGFLAALLRGVALEEALQSAVGVGAFNVEKSDATSGVPTWDEVQARVKQGWDKRELLLDLVDWKPTEDGLWTAPTR</sequence>
<evidence type="ECO:0000313" key="5">
    <source>
        <dbReference type="EMBL" id="BBI32897.1"/>
    </source>
</evidence>
<protein>
    <submittedName>
        <fullName evidence="5">PfkB family kinase</fullName>
    </submittedName>
</protein>
<keyword evidence="3 5" id="KW-0418">Kinase</keyword>
<evidence type="ECO:0000256" key="3">
    <source>
        <dbReference type="ARBA" id="ARBA00022777"/>
    </source>
</evidence>
<evidence type="ECO:0000256" key="2">
    <source>
        <dbReference type="ARBA" id="ARBA00022679"/>
    </source>
</evidence>
<dbReference type="OrthoDB" id="9813569at2"/>
<proteinExistence type="inferred from homology"/>
<reference evidence="5 6" key="1">
    <citation type="submission" date="2019-01" db="EMBL/GenBank/DDBJ databases">
        <title>Complete genome sequence of Cohnella hallensis HS21 isolated from Korean fir (Abies koreana) rhizospheric soil.</title>
        <authorList>
            <person name="Jiang L."/>
            <person name="Kang S.W."/>
            <person name="Kim S."/>
            <person name="Jung J."/>
            <person name="Kim C.Y."/>
            <person name="Kim D.H."/>
            <person name="Kim S.W."/>
            <person name="Lee J."/>
        </authorList>
    </citation>
    <scope>NUCLEOTIDE SEQUENCE [LARGE SCALE GENOMIC DNA]</scope>
    <source>
        <strain evidence="5 6">HS21</strain>
    </source>
</reference>
<dbReference type="InterPro" id="IPR029056">
    <property type="entry name" value="Ribokinase-like"/>
</dbReference>
<keyword evidence="6" id="KW-1185">Reference proteome</keyword>
<keyword evidence="2" id="KW-0808">Transferase</keyword>
<dbReference type="SUPFAM" id="SSF53613">
    <property type="entry name" value="Ribokinase-like"/>
    <property type="match status" value="1"/>
</dbReference>
<dbReference type="Pfam" id="PF00294">
    <property type="entry name" value="PfkB"/>
    <property type="match status" value="1"/>
</dbReference>
<name>A0A3T1D466_9BACL</name>
<comment type="similarity">
    <text evidence="1">Belongs to the carbohydrate kinase PfkB family.</text>
</comment>
<dbReference type="RefSeq" id="WP_130607780.1">
    <property type="nucleotide sequence ID" value="NZ_AP019400.1"/>
</dbReference>
<dbReference type="PANTHER" id="PTHR43085:SF57">
    <property type="entry name" value="CARBOHYDRATE KINASE PFKB DOMAIN-CONTAINING PROTEIN"/>
    <property type="match status" value="1"/>
</dbReference>
<dbReference type="KEGG" id="cohn:KCTCHS21_22960"/>
<dbReference type="PANTHER" id="PTHR43085">
    <property type="entry name" value="HEXOKINASE FAMILY MEMBER"/>
    <property type="match status" value="1"/>
</dbReference>
<dbReference type="Proteomes" id="UP000289856">
    <property type="component" value="Chromosome"/>
</dbReference>
<dbReference type="AlphaFoldDB" id="A0A3T1D466"/>
<organism evidence="5 6">
    <name type="scientific">Cohnella abietis</name>
    <dbReference type="NCBI Taxonomy" id="2507935"/>
    <lineage>
        <taxon>Bacteria</taxon>
        <taxon>Bacillati</taxon>
        <taxon>Bacillota</taxon>
        <taxon>Bacilli</taxon>
        <taxon>Bacillales</taxon>
        <taxon>Paenibacillaceae</taxon>
        <taxon>Cohnella</taxon>
    </lineage>
</organism>
<evidence type="ECO:0000313" key="6">
    <source>
        <dbReference type="Proteomes" id="UP000289856"/>
    </source>
</evidence>
<dbReference type="InterPro" id="IPR050306">
    <property type="entry name" value="PfkB_Carbo_kinase"/>
</dbReference>
<evidence type="ECO:0000259" key="4">
    <source>
        <dbReference type="Pfam" id="PF00294"/>
    </source>
</evidence>
<dbReference type="GO" id="GO:0016301">
    <property type="term" value="F:kinase activity"/>
    <property type="evidence" value="ECO:0007669"/>
    <property type="project" value="UniProtKB-KW"/>
</dbReference>
<dbReference type="EMBL" id="AP019400">
    <property type="protein sequence ID" value="BBI32897.1"/>
    <property type="molecule type" value="Genomic_DNA"/>
</dbReference>
<dbReference type="Gene3D" id="3.40.1190.20">
    <property type="match status" value="1"/>
</dbReference>
<dbReference type="InterPro" id="IPR011611">
    <property type="entry name" value="PfkB_dom"/>
</dbReference>
<evidence type="ECO:0000256" key="1">
    <source>
        <dbReference type="ARBA" id="ARBA00010688"/>
    </source>
</evidence>
<feature type="domain" description="Carbohydrate kinase PfkB" evidence="4">
    <location>
        <begin position="37"/>
        <end position="362"/>
    </location>
</feature>
<accession>A0A3T1D466</accession>